<dbReference type="EMBL" id="FNZA01000016">
    <property type="protein sequence ID" value="SEJ73489.1"/>
    <property type="molecule type" value="Genomic_DNA"/>
</dbReference>
<reference evidence="8" key="1">
    <citation type="submission" date="2016-10" db="EMBL/GenBank/DDBJ databases">
        <authorList>
            <person name="Varghese N."/>
            <person name="Submissions S."/>
        </authorList>
    </citation>
    <scope>NUCLEOTIDE SEQUENCE [LARGE SCALE GENOMIC DNA]</scope>
    <source>
        <strain evidence="8">CGMCC 1.10218</strain>
    </source>
</reference>
<keyword evidence="3 6" id="KW-1133">Transmembrane helix</keyword>
<organism evidence="7 8">
    <name type="scientific">Deinococcus reticulitermitis</name>
    <dbReference type="NCBI Taxonomy" id="856736"/>
    <lineage>
        <taxon>Bacteria</taxon>
        <taxon>Thermotogati</taxon>
        <taxon>Deinococcota</taxon>
        <taxon>Deinococci</taxon>
        <taxon>Deinococcales</taxon>
        <taxon>Deinococcaceae</taxon>
        <taxon>Deinococcus</taxon>
    </lineage>
</organism>
<evidence type="ECO:0000256" key="4">
    <source>
        <dbReference type="ARBA" id="ARBA00023136"/>
    </source>
</evidence>
<dbReference type="GO" id="GO:0034220">
    <property type="term" value="P:monoatomic ion transmembrane transport"/>
    <property type="evidence" value="ECO:0007669"/>
    <property type="project" value="UniProtKB-KW"/>
</dbReference>
<dbReference type="InterPro" id="IPR027359">
    <property type="entry name" value="Volt_channel_dom_sf"/>
</dbReference>
<keyword evidence="7" id="KW-0407">Ion channel</keyword>
<gene>
    <name evidence="7" type="ORF">SAMN04488058_11649</name>
</gene>
<dbReference type="Gene3D" id="1.20.5.110">
    <property type="match status" value="1"/>
</dbReference>
<feature type="transmembrane region" description="Helical" evidence="6">
    <location>
        <begin position="184"/>
        <end position="201"/>
    </location>
</feature>
<evidence type="ECO:0000313" key="7">
    <source>
        <dbReference type="EMBL" id="SEJ73489.1"/>
    </source>
</evidence>
<evidence type="ECO:0000256" key="1">
    <source>
        <dbReference type="ARBA" id="ARBA00004141"/>
    </source>
</evidence>
<keyword evidence="2 6" id="KW-0812">Transmembrane</keyword>
<dbReference type="Proteomes" id="UP000199223">
    <property type="component" value="Unassembled WGS sequence"/>
</dbReference>
<proteinExistence type="predicted"/>
<keyword evidence="5" id="KW-0175">Coiled coil</keyword>
<protein>
    <submittedName>
        <fullName evidence="7">Voltage-gated potassium channel</fullName>
    </submittedName>
</protein>
<dbReference type="STRING" id="856736.SAMN04488058_11649"/>
<dbReference type="OrthoDB" id="9799090at2"/>
<keyword evidence="4 6" id="KW-0472">Membrane</keyword>
<sequence length="277" mass="30334">MTAPDPPPSPEQLRGVRLSTLRSWDELLDGPLNLLGLVWLGLLVWELLGPVPGWVGVASDVIWGVFVLDFLLSLLLAPEKGAYLRRNWLSALSLLLPALRALRFFRGARLLRAARVTRGTRLFRILTRLNRGLRSLQRSLRRRHFGFVALATGVVTLAGAAGMASFEGFGAGMPEAAPRDFLGWVYWTGMLLTSLGPEYWPRTGEGRALTFLLGVYGLAVFGYITATLASFFIGSDQEREPGESGADGEEVNNAALFAELRALRREVAALRGAEAQE</sequence>
<keyword evidence="8" id="KW-1185">Reference proteome</keyword>
<name>A0A1H7B723_9DEIO</name>
<evidence type="ECO:0000256" key="2">
    <source>
        <dbReference type="ARBA" id="ARBA00022692"/>
    </source>
</evidence>
<feature type="transmembrane region" description="Helical" evidence="6">
    <location>
        <begin position="144"/>
        <end position="164"/>
    </location>
</feature>
<dbReference type="GO" id="GO:0016020">
    <property type="term" value="C:membrane"/>
    <property type="evidence" value="ECO:0007669"/>
    <property type="project" value="UniProtKB-SubCell"/>
</dbReference>
<evidence type="ECO:0000256" key="3">
    <source>
        <dbReference type="ARBA" id="ARBA00022989"/>
    </source>
</evidence>
<keyword evidence="7" id="KW-0813">Transport</keyword>
<feature type="transmembrane region" description="Helical" evidence="6">
    <location>
        <begin position="55"/>
        <end position="76"/>
    </location>
</feature>
<dbReference type="RefSeq" id="WP_092265264.1">
    <property type="nucleotide sequence ID" value="NZ_FNZA01000016.1"/>
</dbReference>
<dbReference type="Gene3D" id="1.20.120.350">
    <property type="entry name" value="Voltage-gated potassium channels. Chain C"/>
    <property type="match status" value="1"/>
</dbReference>
<keyword evidence="7" id="KW-0406">Ion transport</keyword>
<comment type="subcellular location">
    <subcellularLocation>
        <location evidence="1">Membrane</location>
        <topology evidence="1">Multi-pass membrane protein</topology>
    </subcellularLocation>
</comment>
<evidence type="ECO:0000256" key="5">
    <source>
        <dbReference type="SAM" id="Coils"/>
    </source>
</evidence>
<dbReference type="AlphaFoldDB" id="A0A1H7B723"/>
<evidence type="ECO:0000313" key="8">
    <source>
        <dbReference type="Proteomes" id="UP000199223"/>
    </source>
</evidence>
<feature type="coiled-coil region" evidence="5">
    <location>
        <begin position="246"/>
        <end position="273"/>
    </location>
</feature>
<accession>A0A1H7B723</accession>
<dbReference type="SUPFAM" id="SSF81324">
    <property type="entry name" value="Voltage-gated potassium channels"/>
    <property type="match status" value="1"/>
</dbReference>
<evidence type="ECO:0000256" key="6">
    <source>
        <dbReference type="SAM" id="Phobius"/>
    </source>
</evidence>
<feature type="transmembrane region" description="Helical" evidence="6">
    <location>
        <begin position="208"/>
        <end position="233"/>
    </location>
</feature>